<dbReference type="EMBL" id="BKCJ011167888">
    <property type="protein sequence ID" value="GFC97733.1"/>
    <property type="molecule type" value="Genomic_DNA"/>
</dbReference>
<gene>
    <name evidence="2" type="ORF">Tci_869703</name>
</gene>
<dbReference type="InterPro" id="IPR039537">
    <property type="entry name" value="Retrotran_Ty1/copia-like"/>
</dbReference>
<evidence type="ECO:0000313" key="2">
    <source>
        <dbReference type="EMBL" id="GFC97733.1"/>
    </source>
</evidence>
<dbReference type="InterPro" id="IPR036397">
    <property type="entry name" value="RNaseH_sf"/>
</dbReference>
<dbReference type="PROSITE" id="PS50994">
    <property type="entry name" value="INTEGRASE"/>
    <property type="match status" value="1"/>
</dbReference>
<sequence length="153" mass="17444">DLCGPMRVASINGKRYVLVIVDDYSQYTWVHFLRTNDETPEVTKNFLKNIYVRLQASVIIVRTDNGTEFKNYALKEYFDSVGITHETSATKSPQQNGVVEHKNRMLVEAARTIVYNRRTKKIMETINVTFDELSAMAFEQNSSKPGLQSLTSG</sequence>
<feature type="non-terminal residue" evidence="2">
    <location>
        <position position="1"/>
    </location>
</feature>
<dbReference type="InterPro" id="IPR012337">
    <property type="entry name" value="RNaseH-like_sf"/>
</dbReference>
<accession>A0A699SLG2</accession>
<name>A0A699SLG2_TANCI</name>
<dbReference type="SUPFAM" id="SSF53098">
    <property type="entry name" value="Ribonuclease H-like"/>
    <property type="match status" value="1"/>
</dbReference>
<dbReference type="PANTHER" id="PTHR42648">
    <property type="entry name" value="TRANSPOSASE, PUTATIVE-RELATED"/>
    <property type="match status" value="1"/>
</dbReference>
<dbReference type="GO" id="GO:0003676">
    <property type="term" value="F:nucleic acid binding"/>
    <property type="evidence" value="ECO:0007669"/>
    <property type="project" value="InterPro"/>
</dbReference>
<comment type="caution">
    <text evidence="2">The sequence shown here is derived from an EMBL/GenBank/DDBJ whole genome shotgun (WGS) entry which is preliminary data.</text>
</comment>
<proteinExistence type="predicted"/>
<dbReference type="AlphaFoldDB" id="A0A699SLG2"/>
<organism evidence="2">
    <name type="scientific">Tanacetum cinerariifolium</name>
    <name type="common">Dalmatian daisy</name>
    <name type="synonym">Chrysanthemum cinerariifolium</name>
    <dbReference type="NCBI Taxonomy" id="118510"/>
    <lineage>
        <taxon>Eukaryota</taxon>
        <taxon>Viridiplantae</taxon>
        <taxon>Streptophyta</taxon>
        <taxon>Embryophyta</taxon>
        <taxon>Tracheophyta</taxon>
        <taxon>Spermatophyta</taxon>
        <taxon>Magnoliopsida</taxon>
        <taxon>eudicotyledons</taxon>
        <taxon>Gunneridae</taxon>
        <taxon>Pentapetalae</taxon>
        <taxon>asterids</taxon>
        <taxon>campanulids</taxon>
        <taxon>Asterales</taxon>
        <taxon>Asteraceae</taxon>
        <taxon>Asteroideae</taxon>
        <taxon>Anthemideae</taxon>
        <taxon>Anthemidinae</taxon>
        <taxon>Tanacetum</taxon>
    </lineage>
</organism>
<feature type="domain" description="Integrase catalytic" evidence="1">
    <location>
        <begin position="1"/>
        <end position="153"/>
    </location>
</feature>
<evidence type="ECO:0000259" key="1">
    <source>
        <dbReference type="PROSITE" id="PS50994"/>
    </source>
</evidence>
<protein>
    <submittedName>
        <fullName evidence="2">Retrotransposon protein, putative, Ty1-copia subclass</fullName>
    </submittedName>
</protein>
<dbReference type="InterPro" id="IPR001584">
    <property type="entry name" value="Integrase_cat-core"/>
</dbReference>
<reference evidence="2" key="1">
    <citation type="journal article" date="2019" name="Sci. Rep.">
        <title>Draft genome of Tanacetum cinerariifolium, the natural source of mosquito coil.</title>
        <authorList>
            <person name="Yamashiro T."/>
            <person name="Shiraishi A."/>
            <person name="Satake H."/>
            <person name="Nakayama K."/>
        </authorList>
    </citation>
    <scope>NUCLEOTIDE SEQUENCE</scope>
</reference>
<dbReference type="Pfam" id="PF00665">
    <property type="entry name" value="rve"/>
    <property type="match status" value="1"/>
</dbReference>
<dbReference type="GO" id="GO:0015074">
    <property type="term" value="P:DNA integration"/>
    <property type="evidence" value="ECO:0007669"/>
    <property type="project" value="InterPro"/>
</dbReference>
<feature type="non-terminal residue" evidence="2">
    <location>
        <position position="153"/>
    </location>
</feature>
<dbReference type="PANTHER" id="PTHR42648:SF21">
    <property type="entry name" value="CYSTEINE-RICH RLK (RECEPTOR-LIKE PROTEIN KINASE) 8"/>
    <property type="match status" value="1"/>
</dbReference>
<dbReference type="Gene3D" id="3.30.420.10">
    <property type="entry name" value="Ribonuclease H-like superfamily/Ribonuclease H"/>
    <property type="match status" value="1"/>
</dbReference>